<feature type="domain" description="OmpA-like" evidence="5">
    <location>
        <begin position="27"/>
        <end position="142"/>
    </location>
</feature>
<dbReference type="KEGG" id="scor:J3U87_34825"/>
<keyword evidence="2 3" id="KW-0472">Membrane</keyword>
<dbReference type="InterPro" id="IPR035986">
    <property type="entry name" value="PKD_dom_sf"/>
</dbReference>
<dbReference type="InterPro" id="IPR013783">
    <property type="entry name" value="Ig-like_fold"/>
</dbReference>
<dbReference type="CDD" id="cd00146">
    <property type="entry name" value="PKD"/>
    <property type="match status" value="1"/>
</dbReference>
<dbReference type="Gene3D" id="2.60.40.10">
    <property type="entry name" value="Immunoglobulins"/>
    <property type="match status" value="2"/>
</dbReference>
<evidence type="ECO:0000256" key="4">
    <source>
        <dbReference type="SAM" id="MobiDB-lite"/>
    </source>
</evidence>
<dbReference type="EMBL" id="CP071793">
    <property type="protein sequence ID" value="QTD50788.1"/>
    <property type="molecule type" value="Genomic_DNA"/>
</dbReference>
<accession>A0A8A4TP97</accession>
<dbReference type="Proteomes" id="UP000663929">
    <property type="component" value="Chromosome"/>
</dbReference>
<evidence type="ECO:0000313" key="7">
    <source>
        <dbReference type="Proteomes" id="UP000663929"/>
    </source>
</evidence>
<dbReference type="GO" id="GO:0031410">
    <property type="term" value="C:cytoplasmic vesicle"/>
    <property type="evidence" value="ECO:0007669"/>
    <property type="project" value="TreeGrafter"/>
</dbReference>
<proteinExistence type="predicted"/>
<dbReference type="InterPro" id="IPR006665">
    <property type="entry name" value="OmpA-like"/>
</dbReference>
<dbReference type="AlphaFoldDB" id="A0A8A4TP97"/>
<evidence type="ECO:0000256" key="2">
    <source>
        <dbReference type="ARBA" id="ARBA00023136"/>
    </source>
</evidence>
<feature type="region of interest" description="Disordered" evidence="4">
    <location>
        <begin position="110"/>
        <end position="129"/>
    </location>
</feature>
<dbReference type="Gene3D" id="3.30.1330.60">
    <property type="entry name" value="OmpA-like domain"/>
    <property type="match status" value="1"/>
</dbReference>
<dbReference type="SMART" id="SM00089">
    <property type="entry name" value="PKD"/>
    <property type="match status" value="2"/>
</dbReference>
<dbReference type="InterPro" id="IPR006664">
    <property type="entry name" value="OMP_bac"/>
</dbReference>
<dbReference type="CDD" id="cd07185">
    <property type="entry name" value="OmpA_C-like"/>
    <property type="match status" value="1"/>
</dbReference>
<dbReference type="PRINTS" id="PR01021">
    <property type="entry name" value="OMPADOMAIN"/>
</dbReference>
<evidence type="ECO:0000313" key="6">
    <source>
        <dbReference type="EMBL" id="QTD50788.1"/>
    </source>
</evidence>
<dbReference type="GO" id="GO:0009279">
    <property type="term" value="C:cell outer membrane"/>
    <property type="evidence" value="ECO:0007669"/>
    <property type="project" value="InterPro"/>
</dbReference>
<dbReference type="PANTHER" id="PTHR46182:SF2">
    <property type="entry name" value="FI19480P1"/>
    <property type="match status" value="1"/>
</dbReference>
<dbReference type="SUPFAM" id="SSF49299">
    <property type="entry name" value="PKD domain"/>
    <property type="match status" value="2"/>
</dbReference>
<feature type="compositionally biased region" description="Basic and acidic residues" evidence="4">
    <location>
        <begin position="117"/>
        <end position="129"/>
    </location>
</feature>
<dbReference type="InterPro" id="IPR006690">
    <property type="entry name" value="OMPA-like_CS"/>
</dbReference>
<organism evidence="6 7">
    <name type="scientific">Sulfidibacter corallicola</name>
    <dbReference type="NCBI Taxonomy" id="2818388"/>
    <lineage>
        <taxon>Bacteria</taxon>
        <taxon>Pseudomonadati</taxon>
        <taxon>Acidobacteriota</taxon>
        <taxon>Holophagae</taxon>
        <taxon>Acanthopleuribacterales</taxon>
        <taxon>Acanthopleuribacteraceae</taxon>
        <taxon>Sulfidibacter</taxon>
    </lineage>
</organism>
<evidence type="ECO:0000256" key="1">
    <source>
        <dbReference type="ARBA" id="ARBA00004370"/>
    </source>
</evidence>
<dbReference type="InterPro" id="IPR022409">
    <property type="entry name" value="PKD/Chitinase_dom"/>
</dbReference>
<dbReference type="Pfam" id="PF22352">
    <property type="entry name" value="K319L-like_PKD"/>
    <property type="match status" value="2"/>
</dbReference>
<sequence length="815" mass="86980">MSLKMEVHHLMSRLLFSCVLLGFLVVPGLTAADNLEDINFPLNSSVVVDGFQGLDLLAEVMQKHPNLDLEVVGYTDAIGSATYNKRLSEQRANAVKLYLEGKGVSAGKIQTSGQGIDRSHDNDSREGRFQNRRVSLNLYETVNGSRSKVSYKRLLYLFFGESGAATAEGSPINFGKQDEILKKLSDLEQEVKNLKTNLGMAVGPDGNGDAPMPVSPGVGGLHGKFGFGDNYSGVSFGIGVDDDSDFTGVIEGLYFKPVGNQFALQLQGEISRFEHEDQGQFDAAFIYQHGWFKLAAAGSYKYASVDGFETARMGQGALIADINFDRGKVGLFATTAFADGDIVGEVPLDNRGAFVQEWYVNVPAQFGLNFGFSITDRVDFGGHFGAIDGETSSDLSADLKLDVLVGENLSWYLQAEMNDSHLINDDKYRYLTGLKLGSWSRVRYGTSDRVTPIEIPRVRYEILGRAVRKGNTAPVAEAGPSRSNVAAGNVVLDGSQSFDPEADAITYQWVQISGPSVDIQNAEQAVASFEGEAGATYAFQLTVRDTFGETNSDVVRIQMEEAPIPLPSVSYFRATPDTINLGGISNLSWLVNDADTVTISGLGDVSPEGVVFLSPETTTTYTLTATNVTGSVTADVTVTVNQPAGPSIGFFTATPDEIKAGEFTTLSWSTQNADTVTISGLGQVAATGTVILTPEATTTYTLEASGSGGSDTASVTVTVGPPNRPPVASAGADINIFNAQTVTLDGSLSSDPDGDTLSYQWFQISGRAATLTGAETANPSFMAESGTYVFRLVVRDTSGGVDTDDVRVTVVEFKN</sequence>
<protein>
    <submittedName>
        <fullName evidence="6">OmpA family protein</fullName>
    </submittedName>
</protein>
<dbReference type="InterPro" id="IPR029865">
    <property type="entry name" value="KIAA0319-like"/>
</dbReference>
<gene>
    <name evidence="6" type="ORF">J3U87_34825</name>
</gene>
<keyword evidence="7" id="KW-1185">Reference proteome</keyword>
<name>A0A8A4TP97_SULCO</name>
<reference evidence="6" key="1">
    <citation type="submission" date="2021-03" db="EMBL/GenBank/DDBJ databases">
        <title>Acanthopleuribacteraceae sp. M133.</title>
        <authorList>
            <person name="Wang G."/>
        </authorList>
    </citation>
    <scope>NUCLEOTIDE SEQUENCE</scope>
    <source>
        <strain evidence="6">M133</strain>
    </source>
</reference>
<dbReference type="PANTHER" id="PTHR46182">
    <property type="entry name" value="FI19480P1"/>
    <property type="match status" value="1"/>
</dbReference>
<evidence type="ECO:0000259" key="5">
    <source>
        <dbReference type="PROSITE" id="PS51123"/>
    </source>
</evidence>
<dbReference type="InterPro" id="IPR036737">
    <property type="entry name" value="OmpA-like_sf"/>
</dbReference>
<dbReference type="PROSITE" id="PS01068">
    <property type="entry name" value="OMPA_1"/>
    <property type="match status" value="1"/>
</dbReference>
<dbReference type="SUPFAM" id="SSF103088">
    <property type="entry name" value="OmpA-like"/>
    <property type="match status" value="1"/>
</dbReference>
<evidence type="ECO:0000256" key="3">
    <source>
        <dbReference type="PROSITE-ProRule" id="PRU00473"/>
    </source>
</evidence>
<dbReference type="PROSITE" id="PS51123">
    <property type="entry name" value="OMPA_2"/>
    <property type="match status" value="1"/>
</dbReference>
<dbReference type="Pfam" id="PF00691">
    <property type="entry name" value="OmpA"/>
    <property type="match status" value="1"/>
</dbReference>
<comment type="subcellular location">
    <subcellularLocation>
        <location evidence="1">Membrane</location>
    </subcellularLocation>
</comment>